<evidence type="ECO:0000313" key="3">
    <source>
        <dbReference type="Proteomes" id="UP001521074"/>
    </source>
</evidence>
<dbReference type="InterPro" id="IPR021795">
    <property type="entry name" value="DUF3363"/>
</dbReference>
<evidence type="ECO:0000256" key="1">
    <source>
        <dbReference type="SAM" id="MobiDB-lite"/>
    </source>
</evidence>
<name>A0ABS8VXQ7_9PROT</name>
<sequence>MTNDDDFRVRPGRIRSPGAQRVRPFIAQALAATQRAGGMGRGRQGAGGGGRSTFGRGRVASAHANRFLTSRSRGVVIKARVVKHGPRAAPLTPHLRYLRREGVTKDGEKAKLFGPEQDEVDPKAFAERCADDRHHFRFIVSPDDAAEMADLKRFTRDLMTQAEHDLGTKLDWAAVDHWNTEHPHVHVIVRGKAQDGEDLVISRDYIREGMRGRAQELVTRELGLRNDIEIRRAVERQVKADRWTQLDRQLQRDAGEHGIIDMRPAPDRRPDTFEVLKVGRLRRLEGLGLAQQIEPGRWVLEEHAEVTLREMGQRNDIIKRIHRGLAEQGVERPQSSWVLAGEETDHPVIGKLLGRGLDDELKGTAFAVVDGIDGRTHHVHLPSLEATTDAPMGAIVELRRFEDPKGRARVALAVRSDFTLEQQVEAQGATWLDRQAVAKEFRQLGAGFGEEVRAAMRRRVSHLVREGLAHQEGERVRFERGLLSALRTRDLRAVGDKLAQELGKTFEAVTPGENVAGIYRKRLMLASGRYAMIDNGLGFQLVPWTPSVEKQIGKAVFGIAQDGGSIAWEFARPRDSGINI</sequence>
<feature type="region of interest" description="Disordered" evidence="1">
    <location>
        <begin position="34"/>
        <end position="54"/>
    </location>
</feature>
<dbReference type="Proteomes" id="UP001521074">
    <property type="component" value="Unassembled WGS sequence"/>
</dbReference>
<protein>
    <submittedName>
        <fullName evidence="2">Relaxase/mobilization nuclease and DUF3363 domain-containing protein</fullName>
    </submittedName>
</protein>
<feature type="compositionally biased region" description="Gly residues" evidence="1">
    <location>
        <begin position="37"/>
        <end position="52"/>
    </location>
</feature>
<dbReference type="Pfam" id="PF11843">
    <property type="entry name" value="DUF3363"/>
    <property type="match status" value="1"/>
</dbReference>
<proteinExistence type="predicted"/>
<accession>A0ABS8VXQ7</accession>
<keyword evidence="3" id="KW-1185">Reference proteome</keyword>
<gene>
    <name evidence="2" type="ORF">LWC05_08180</name>
</gene>
<evidence type="ECO:0000313" key="2">
    <source>
        <dbReference type="EMBL" id="MCE0743870.1"/>
    </source>
</evidence>
<dbReference type="EMBL" id="JAJSOJ010000024">
    <property type="protein sequence ID" value="MCE0743870.1"/>
    <property type="molecule type" value="Genomic_DNA"/>
</dbReference>
<dbReference type="RefSeq" id="WP_187668658.1">
    <property type="nucleotide sequence ID" value="NZ_JAJSOJ010000024.1"/>
</dbReference>
<organism evidence="2 3">
    <name type="scientific">Acetobacter sicerae</name>
    <dbReference type="NCBI Taxonomy" id="85325"/>
    <lineage>
        <taxon>Bacteria</taxon>
        <taxon>Pseudomonadati</taxon>
        <taxon>Pseudomonadota</taxon>
        <taxon>Alphaproteobacteria</taxon>
        <taxon>Acetobacterales</taxon>
        <taxon>Acetobacteraceae</taxon>
        <taxon>Acetobacter</taxon>
    </lineage>
</organism>
<comment type="caution">
    <text evidence="2">The sequence shown here is derived from an EMBL/GenBank/DDBJ whole genome shotgun (WGS) entry which is preliminary data.</text>
</comment>
<reference evidence="2 3" key="1">
    <citation type="submission" date="2021-12" db="EMBL/GenBank/DDBJ databases">
        <title>Genome sequence of Acetobacter sicerae DmPark20a_162.</title>
        <authorList>
            <person name="Chaston J.M."/>
        </authorList>
    </citation>
    <scope>NUCLEOTIDE SEQUENCE [LARGE SCALE GENOMIC DNA]</scope>
    <source>
        <strain evidence="2 3">DmPark20a_162</strain>
    </source>
</reference>